<evidence type="ECO:0000313" key="2">
    <source>
        <dbReference type="Proteomes" id="UP000037035"/>
    </source>
</evidence>
<dbReference type="EMBL" id="LAVV01002980">
    <property type="protein sequence ID" value="KNZ62458.1"/>
    <property type="molecule type" value="Genomic_DNA"/>
</dbReference>
<accession>A0A0L6VP05</accession>
<reference evidence="1 2" key="1">
    <citation type="submission" date="2015-08" db="EMBL/GenBank/DDBJ databases">
        <title>Next Generation Sequencing and Analysis of the Genome of Puccinia sorghi L Schw, the Causal Agent of Maize Common Rust.</title>
        <authorList>
            <person name="Rochi L."/>
            <person name="Burguener G."/>
            <person name="Darino M."/>
            <person name="Turjanski A."/>
            <person name="Kreff E."/>
            <person name="Dieguez M.J."/>
            <person name="Sacco F."/>
        </authorList>
    </citation>
    <scope>NUCLEOTIDE SEQUENCE [LARGE SCALE GENOMIC DNA]</scope>
    <source>
        <strain evidence="1 2">RO10H11247</strain>
    </source>
</reference>
<feature type="non-terminal residue" evidence="1">
    <location>
        <position position="118"/>
    </location>
</feature>
<feature type="non-terminal residue" evidence="1">
    <location>
        <position position="1"/>
    </location>
</feature>
<sequence>SSNYPISCSFPERCSILAPPQCEFVFSSLVPVSAGQPSSREIWTDAEIFNTIRRAGPADQEYTALMDSASSPTSRGSNPKLSKYSVEHGLLFHRHWIVVPRDSALHREIIRSHHNSKL</sequence>
<dbReference type="AlphaFoldDB" id="A0A0L6VP05"/>
<evidence type="ECO:0000313" key="1">
    <source>
        <dbReference type="EMBL" id="KNZ62458.1"/>
    </source>
</evidence>
<dbReference type="VEuPathDB" id="FungiDB:VP01_12683g1"/>
<proteinExistence type="predicted"/>
<keyword evidence="2" id="KW-1185">Reference proteome</keyword>
<protein>
    <submittedName>
        <fullName evidence="1">Uncharacterized protein</fullName>
    </submittedName>
</protein>
<name>A0A0L6VP05_9BASI</name>
<dbReference type="Proteomes" id="UP000037035">
    <property type="component" value="Unassembled WGS sequence"/>
</dbReference>
<comment type="caution">
    <text evidence="1">The sequence shown here is derived from an EMBL/GenBank/DDBJ whole genome shotgun (WGS) entry which is preliminary data.</text>
</comment>
<gene>
    <name evidence="1" type="ORF">VP01_12683g1</name>
</gene>
<organism evidence="1 2">
    <name type="scientific">Puccinia sorghi</name>
    <dbReference type="NCBI Taxonomy" id="27349"/>
    <lineage>
        <taxon>Eukaryota</taxon>
        <taxon>Fungi</taxon>
        <taxon>Dikarya</taxon>
        <taxon>Basidiomycota</taxon>
        <taxon>Pucciniomycotina</taxon>
        <taxon>Pucciniomycetes</taxon>
        <taxon>Pucciniales</taxon>
        <taxon>Pucciniaceae</taxon>
        <taxon>Puccinia</taxon>
    </lineage>
</organism>